<organism evidence="1 2">
    <name type="scientific">Avena sativa</name>
    <name type="common">Oat</name>
    <dbReference type="NCBI Taxonomy" id="4498"/>
    <lineage>
        <taxon>Eukaryota</taxon>
        <taxon>Viridiplantae</taxon>
        <taxon>Streptophyta</taxon>
        <taxon>Embryophyta</taxon>
        <taxon>Tracheophyta</taxon>
        <taxon>Spermatophyta</taxon>
        <taxon>Magnoliopsida</taxon>
        <taxon>Liliopsida</taxon>
        <taxon>Poales</taxon>
        <taxon>Poaceae</taxon>
        <taxon>BOP clade</taxon>
        <taxon>Pooideae</taxon>
        <taxon>Poodae</taxon>
        <taxon>Poeae</taxon>
        <taxon>Poeae Chloroplast Group 1 (Aveneae type)</taxon>
        <taxon>Aveninae</taxon>
        <taxon>Avena</taxon>
    </lineage>
</organism>
<reference evidence="1" key="2">
    <citation type="submission" date="2025-09" db="UniProtKB">
        <authorList>
            <consortium name="EnsemblPlants"/>
        </authorList>
    </citation>
    <scope>IDENTIFICATION</scope>
</reference>
<proteinExistence type="predicted"/>
<keyword evidence="2" id="KW-1185">Reference proteome</keyword>
<dbReference type="Proteomes" id="UP001732700">
    <property type="component" value="Chromosome 6A"/>
</dbReference>
<sequence>MAGSSFVHVSVHGDHGRRQRECSRPTRSAVGTVAEPSIWPGPLHLAPPPAPPSPLQTQRTPLSLPPLHRLEQKRSRQVGGINRHRIGFPPTHTQRSAATNREPYLAAQRSSFVTPIDPGEERLKLAATRATMEAAVAYLLLLPPLLTCIVLLLSLLILLLPALKPSKATRLAGRLPLPPSPPAVPVIGPLLWLWHARSRLEPAIRDLHRRHGPILTLGFLSPRPAIFVSGRAVAHRALVQRGPAFASRPPAIAPFVVLTSAQRTVSSAPYGPLWRSLRRNLTSGVLHPHRVSCTFAPARRWALALLASDLEAESSRSQGGVVTVVESLQFAMFSLLTYMCFGQRLPASSVRAIEAVQRELFSSYIGFQVFAFCPALTTRLFRRRWRRVLSIRRRQEELFLPLIAARRELTSSLTANGDDRSLAYCYVDTLLAHRLPKEEVIDAGGERTLTDAEIVSLCTEFLTASVDTTVTALQWIMANLVRQPEIQARLRDEIEAAIGNSSKEEAVAEEDLASMPYLKAVVLEGLRRHPPAHFLLSHAAASPSEDASLDGLRVPAVTSVNFSVADVSLDEEVWSDPGEFRPERFLDGGEGAGVDLTGSREIRMMPFGAGRRICPGMALALLHLEHFVANLVRGFEWSAAAEGVDLAERPEFTVTMERPLRARVVPRRRRLVRPV</sequence>
<evidence type="ECO:0000313" key="1">
    <source>
        <dbReference type="EnsemblPlants" id="AVESA.00010b.r2.6AG1071760.1.CDS.1"/>
    </source>
</evidence>
<protein>
    <submittedName>
        <fullName evidence="1">Uncharacterized protein</fullName>
    </submittedName>
</protein>
<dbReference type="EnsemblPlants" id="AVESA.00010b.r2.6AG1071760.1">
    <property type="protein sequence ID" value="AVESA.00010b.r2.6AG1071760.1.CDS.1"/>
    <property type="gene ID" value="AVESA.00010b.r2.6AG1071760"/>
</dbReference>
<name>A0ACD5YUY8_AVESA</name>
<evidence type="ECO:0000313" key="2">
    <source>
        <dbReference type="Proteomes" id="UP001732700"/>
    </source>
</evidence>
<reference evidence="1" key="1">
    <citation type="submission" date="2021-05" db="EMBL/GenBank/DDBJ databases">
        <authorList>
            <person name="Scholz U."/>
            <person name="Mascher M."/>
            <person name="Fiebig A."/>
        </authorList>
    </citation>
    <scope>NUCLEOTIDE SEQUENCE [LARGE SCALE GENOMIC DNA]</scope>
</reference>
<accession>A0ACD5YUY8</accession>